<evidence type="ECO:0000313" key="2">
    <source>
        <dbReference type="Proteomes" id="UP000287394"/>
    </source>
</evidence>
<dbReference type="KEGG" id="ccot:CCAX7_43320"/>
<dbReference type="EMBL" id="AP025739">
    <property type="protein sequence ID" value="BDI32281.1"/>
    <property type="molecule type" value="Genomic_DNA"/>
</dbReference>
<organism evidence="1 2">
    <name type="scientific">Capsulimonas corticalis</name>
    <dbReference type="NCBI Taxonomy" id="2219043"/>
    <lineage>
        <taxon>Bacteria</taxon>
        <taxon>Bacillati</taxon>
        <taxon>Armatimonadota</taxon>
        <taxon>Armatimonadia</taxon>
        <taxon>Capsulimonadales</taxon>
        <taxon>Capsulimonadaceae</taxon>
        <taxon>Capsulimonas</taxon>
    </lineage>
</organism>
<gene>
    <name evidence="1" type="ORF">CCAX7_43320</name>
</gene>
<sequence>MTIVRAPQSIIGYHGCDLDIANRLLNGEPFHKSANDYDWLGSGVYFWEYAPYRAWDWAQKRYGDQAAVLRAEIVLGDCLNLLDTDYFSDLGSVYNKLAHAFASQGVALPFNSRGANRLDRIVIDKFCEEYTQGGGDFDTVRSCFAEGAPLYDGSKILSLTHTQIAVRNAGCIQDLKLVHFE</sequence>
<proteinExistence type="predicted"/>
<dbReference type="SUPFAM" id="SSF56399">
    <property type="entry name" value="ADP-ribosylation"/>
    <property type="match status" value="1"/>
</dbReference>
<dbReference type="Proteomes" id="UP000287394">
    <property type="component" value="Chromosome"/>
</dbReference>
<protein>
    <submittedName>
        <fullName evidence="1">Uncharacterized protein</fullName>
    </submittedName>
</protein>
<accession>A0A402CXF9</accession>
<dbReference type="OrthoDB" id="9800843at2"/>
<dbReference type="RefSeq" id="WP_119322034.1">
    <property type="nucleotide sequence ID" value="NZ_AP025739.1"/>
</dbReference>
<reference evidence="1 2" key="1">
    <citation type="journal article" date="2019" name="Int. J. Syst. Evol. Microbiol.">
        <title>Capsulimonas corticalis gen. nov., sp. nov., an aerobic capsulated bacterium, of a novel bacterial order, Capsulimonadales ord. nov., of the class Armatimonadia of the phylum Armatimonadetes.</title>
        <authorList>
            <person name="Li J."/>
            <person name="Kudo C."/>
            <person name="Tonouchi A."/>
        </authorList>
    </citation>
    <scope>NUCLEOTIDE SEQUENCE [LARGE SCALE GENOMIC DNA]</scope>
    <source>
        <strain evidence="1 2">AX-7</strain>
    </source>
</reference>
<evidence type="ECO:0000313" key="1">
    <source>
        <dbReference type="EMBL" id="BDI32281.1"/>
    </source>
</evidence>
<dbReference type="AlphaFoldDB" id="A0A402CXF9"/>
<keyword evidence="2" id="KW-1185">Reference proteome</keyword>
<name>A0A402CXF9_9BACT</name>